<dbReference type="InterPro" id="IPR036844">
    <property type="entry name" value="Hint_dom_sf"/>
</dbReference>
<dbReference type="GO" id="GO:0016539">
    <property type="term" value="P:intein-mediated protein splicing"/>
    <property type="evidence" value="ECO:0007669"/>
    <property type="project" value="InterPro"/>
</dbReference>
<dbReference type="AlphaFoldDB" id="A0A1I6QQI8"/>
<comment type="subcellular location">
    <subcellularLocation>
        <location evidence="1">Secreted</location>
    </subcellularLocation>
</comment>
<dbReference type="GO" id="GO:0005509">
    <property type="term" value="F:calcium ion binding"/>
    <property type="evidence" value="ECO:0007669"/>
    <property type="project" value="InterPro"/>
</dbReference>
<dbReference type="Pfam" id="PF00353">
    <property type="entry name" value="HemolysinCabind"/>
    <property type="match status" value="3"/>
</dbReference>
<feature type="compositionally biased region" description="Polar residues" evidence="3">
    <location>
        <begin position="64"/>
        <end position="75"/>
    </location>
</feature>
<evidence type="ECO:0000259" key="4">
    <source>
        <dbReference type="Pfam" id="PF13403"/>
    </source>
</evidence>
<dbReference type="InterPro" id="IPR028992">
    <property type="entry name" value="Hedgehog/Intein_dom"/>
</dbReference>
<keyword evidence="6" id="KW-1185">Reference proteome</keyword>
<dbReference type="STRING" id="394264.SAMN04488040_0855"/>
<dbReference type="RefSeq" id="WP_093915050.1">
    <property type="nucleotide sequence ID" value="NZ_FPAJ01000001.1"/>
</dbReference>
<feature type="compositionally biased region" description="Polar residues" evidence="3">
    <location>
        <begin position="1"/>
        <end position="10"/>
    </location>
</feature>
<sequence>MATINGTSGSDTIQGTADDDQIQTGGGDDRVSGEGANDLIDGGAGNDVLYGDAGVGTAPGNDATPVTLSFDNRVSSGGGDTAKPGDKVVYRDVATLTDGTPVYARLVLVSTSNENMPINLSGGEGFEILLNAGSQSRPQYGGETASFRLEFFNPNTGLPVSLNSTATFNDLDRNSDGDQESVTLDADSFTAFATSDDSALNVTTQNGTVTATGTQQNDPNDQDSWFSGRFEDREFIEFTLETRTTQSGFTLSGDLIDEPVEVPIVAGDDTLFGGLGDDTLLGQGGDDNLDGGVGSDKMSGGEGHDTLTVGGGDDLADGGQGSDLINFTSGGNHTIVGGEDADGLDNDVLNLTGLDKSSYKLIKEGPESGRIEFQDSRGNITGTTTYSEIEDVVICFTPDTRIATRRGEIPVQQLKVDDLLITRDNGLQPVRWIGRRNLSRAELVAAPRFHPIMIRAGALGNNLPQWDMVVSPNHRILITSNLAEVMFLEREVLVAAKHLVGLDGVNQIRAARVSYIHILFDQHEVVLADGAWAESFQPGEHSMAGILPEQRDEVLTLFPELKRPGGLTNYAAARRLLRAHEARILTSETMH</sequence>
<dbReference type="SUPFAM" id="SSF51294">
    <property type="entry name" value="Hedgehog/intein (Hint) domain"/>
    <property type="match status" value="1"/>
</dbReference>
<feature type="region of interest" description="Disordered" evidence="3">
    <location>
        <begin position="56"/>
        <end position="84"/>
    </location>
</feature>
<name>A0A1I6QQI8_9RHOB</name>
<dbReference type="InterPro" id="IPR011049">
    <property type="entry name" value="Serralysin-like_metalloprot_C"/>
</dbReference>
<dbReference type="GO" id="GO:0005576">
    <property type="term" value="C:extracellular region"/>
    <property type="evidence" value="ECO:0007669"/>
    <property type="project" value="UniProtKB-SubCell"/>
</dbReference>
<evidence type="ECO:0000256" key="3">
    <source>
        <dbReference type="SAM" id="MobiDB-lite"/>
    </source>
</evidence>
<dbReference type="Proteomes" id="UP000199239">
    <property type="component" value="Unassembled WGS sequence"/>
</dbReference>
<keyword evidence="2" id="KW-0964">Secreted</keyword>
<gene>
    <name evidence="5" type="ORF">SAMN04488040_0855</name>
</gene>
<evidence type="ECO:0000313" key="5">
    <source>
        <dbReference type="EMBL" id="SFS54622.1"/>
    </source>
</evidence>
<dbReference type="InterPro" id="IPR050557">
    <property type="entry name" value="RTX_toxin/Mannuronan_C5-epim"/>
</dbReference>
<dbReference type="PRINTS" id="PR00313">
    <property type="entry name" value="CABNDNGRPT"/>
</dbReference>
<evidence type="ECO:0000256" key="1">
    <source>
        <dbReference type="ARBA" id="ARBA00004613"/>
    </source>
</evidence>
<evidence type="ECO:0000313" key="6">
    <source>
        <dbReference type="Proteomes" id="UP000199239"/>
    </source>
</evidence>
<feature type="domain" description="Hedgehog/Intein (Hint)" evidence="4">
    <location>
        <begin position="394"/>
        <end position="539"/>
    </location>
</feature>
<reference evidence="6" key="1">
    <citation type="submission" date="2016-10" db="EMBL/GenBank/DDBJ databases">
        <authorList>
            <person name="Varghese N."/>
            <person name="Submissions S."/>
        </authorList>
    </citation>
    <scope>NUCLEOTIDE SEQUENCE [LARGE SCALE GENOMIC DNA]</scope>
    <source>
        <strain evidence="6">DSM 23422</strain>
    </source>
</reference>
<dbReference type="PROSITE" id="PS50817">
    <property type="entry name" value="INTEIN_N_TER"/>
    <property type="match status" value="1"/>
</dbReference>
<dbReference type="Pfam" id="PF13403">
    <property type="entry name" value="Hint_2"/>
    <property type="match status" value="1"/>
</dbReference>
<evidence type="ECO:0000256" key="2">
    <source>
        <dbReference type="ARBA" id="ARBA00022525"/>
    </source>
</evidence>
<dbReference type="OrthoDB" id="6305173at2"/>
<dbReference type="InterPro" id="IPR018511">
    <property type="entry name" value="Hemolysin-typ_Ca-bd_CS"/>
</dbReference>
<dbReference type="PANTHER" id="PTHR38340">
    <property type="entry name" value="S-LAYER PROTEIN"/>
    <property type="match status" value="1"/>
</dbReference>
<organism evidence="5 6">
    <name type="scientific">Sulfitobacter marinus</name>
    <dbReference type="NCBI Taxonomy" id="394264"/>
    <lineage>
        <taxon>Bacteria</taxon>
        <taxon>Pseudomonadati</taxon>
        <taxon>Pseudomonadota</taxon>
        <taxon>Alphaproteobacteria</taxon>
        <taxon>Rhodobacterales</taxon>
        <taxon>Roseobacteraceae</taxon>
        <taxon>Sulfitobacter</taxon>
    </lineage>
</organism>
<accession>A0A1I6QQI8</accession>
<dbReference type="Gene3D" id="2.150.10.10">
    <property type="entry name" value="Serralysin-like metalloprotease, C-terminal"/>
    <property type="match status" value="2"/>
</dbReference>
<dbReference type="InterPro" id="IPR001343">
    <property type="entry name" value="Hemolysn_Ca-bd"/>
</dbReference>
<dbReference type="InterPro" id="IPR006141">
    <property type="entry name" value="Intein_N"/>
</dbReference>
<dbReference type="SUPFAM" id="SSF51120">
    <property type="entry name" value="beta-Roll"/>
    <property type="match status" value="1"/>
</dbReference>
<feature type="region of interest" description="Disordered" evidence="3">
    <location>
        <begin position="1"/>
        <end position="39"/>
    </location>
</feature>
<protein>
    <submittedName>
        <fullName evidence="5">Hemolysin-type calcium-binding repeat-containing protein</fullName>
    </submittedName>
</protein>
<proteinExistence type="predicted"/>
<dbReference type="PANTHER" id="PTHR38340:SF1">
    <property type="entry name" value="S-LAYER PROTEIN"/>
    <property type="match status" value="1"/>
</dbReference>
<dbReference type="PROSITE" id="PS00330">
    <property type="entry name" value="HEMOLYSIN_CALCIUM"/>
    <property type="match status" value="1"/>
</dbReference>
<dbReference type="EMBL" id="FPAJ01000001">
    <property type="protein sequence ID" value="SFS54622.1"/>
    <property type="molecule type" value="Genomic_DNA"/>
</dbReference>